<dbReference type="CDD" id="cd13961">
    <property type="entry name" value="PT_UbiA_DGGGPS"/>
    <property type="match status" value="1"/>
</dbReference>
<gene>
    <name evidence="7" type="primary">ubiA</name>
    <name evidence="7" type="ORF">G3567_00060</name>
</gene>
<feature type="transmembrane region" description="Helical" evidence="6">
    <location>
        <begin position="170"/>
        <end position="189"/>
    </location>
</feature>
<dbReference type="PANTHER" id="PTHR42723">
    <property type="entry name" value="CHLOROPHYLL SYNTHASE"/>
    <property type="match status" value="1"/>
</dbReference>
<feature type="transmembrane region" description="Helical" evidence="6">
    <location>
        <begin position="108"/>
        <end position="135"/>
    </location>
</feature>
<dbReference type="GO" id="GO:0016765">
    <property type="term" value="F:transferase activity, transferring alkyl or aryl (other than methyl) groups"/>
    <property type="evidence" value="ECO:0007669"/>
    <property type="project" value="InterPro"/>
</dbReference>
<dbReference type="InterPro" id="IPR000537">
    <property type="entry name" value="UbiA_prenyltransferase"/>
</dbReference>
<sequence length="304" mass="35617">MSRENKRLWLKFLSLFSVIRGYNILVIVIAQYLASIFIMAHPLPVRQVVLDPNLFLIILSTALAIASGYLINNFYDSEKDLINRPQKTLLDNYVSQKTKLGVYFTLNFLSVIIASYVSFKAVLFFSFYIFVLWLYSHKLKRYPFLGTLTAGLVAILPFFIIFVYYRNFEAVIFVHAIFLFFIILIRELVKDLENLKGDFTLDYSTIPVKYSVKFTKRLISVLVISTIIPALILVLYFDSGYMDYYFLLCVVLLLIFLFQLWSSRQKIHYLLLHNLLKFILILGVFSIMLIDLEAVIKRLFYFHS</sequence>
<keyword evidence="8" id="KW-1185">Reference proteome</keyword>
<accession>A0A6B3QXV2</accession>
<dbReference type="Proteomes" id="UP000478505">
    <property type="component" value="Unassembled WGS sequence"/>
</dbReference>
<dbReference type="InterPro" id="IPR050475">
    <property type="entry name" value="Prenyltransferase_related"/>
</dbReference>
<evidence type="ECO:0000313" key="7">
    <source>
        <dbReference type="EMBL" id="NEV92542.1"/>
    </source>
</evidence>
<dbReference type="GO" id="GO:0016020">
    <property type="term" value="C:membrane"/>
    <property type="evidence" value="ECO:0007669"/>
    <property type="project" value="UniProtKB-SubCell"/>
</dbReference>
<evidence type="ECO:0000256" key="3">
    <source>
        <dbReference type="ARBA" id="ARBA00022692"/>
    </source>
</evidence>
<feature type="transmembrane region" description="Helical" evidence="6">
    <location>
        <begin position="20"/>
        <end position="40"/>
    </location>
</feature>
<dbReference type="RefSeq" id="WP_164003139.1">
    <property type="nucleotide sequence ID" value="NZ_JAAIKD010000001.1"/>
</dbReference>
<reference evidence="7 8" key="1">
    <citation type="submission" date="2020-02" db="EMBL/GenBank/DDBJ databases">
        <title>Flavobacteriaceae Psychroflexus bacterium YR1-1, complete genome.</title>
        <authorList>
            <person name="Li Y."/>
            <person name="Wu S."/>
        </authorList>
    </citation>
    <scope>NUCLEOTIDE SEQUENCE [LARGE SCALE GENOMIC DNA]</scope>
    <source>
        <strain evidence="7 8">YR1-1</strain>
    </source>
</reference>
<dbReference type="AlphaFoldDB" id="A0A6B3QXV2"/>
<dbReference type="InterPro" id="IPR044878">
    <property type="entry name" value="UbiA_sf"/>
</dbReference>
<keyword evidence="7" id="KW-0808">Transferase</keyword>
<keyword evidence="5 6" id="KW-0472">Membrane</keyword>
<evidence type="ECO:0000256" key="5">
    <source>
        <dbReference type="ARBA" id="ARBA00023136"/>
    </source>
</evidence>
<feature type="transmembrane region" description="Helical" evidence="6">
    <location>
        <begin position="52"/>
        <end position="71"/>
    </location>
</feature>
<dbReference type="PANTHER" id="PTHR42723:SF1">
    <property type="entry name" value="CHLOROPHYLL SYNTHASE, CHLOROPLASTIC"/>
    <property type="match status" value="1"/>
</dbReference>
<evidence type="ECO:0000256" key="2">
    <source>
        <dbReference type="ARBA" id="ARBA00022475"/>
    </source>
</evidence>
<evidence type="ECO:0000313" key="8">
    <source>
        <dbReference type="Proteomes" id="UP000478505"/>
    </source>
</evidence>
<comment type="caution">
    <text evidence="7">The sequence shown here is derived from an EMBL/GenBank/DDBJ whole genome shotgun (WGS) entry which is preliminary data.</text>
</comment>
<feature type="transmembrane region" description="Helical" evidence="6">
    <location>
        <begin position="142"/>
        <end position="164"/>
    </location>
</feature>
<keyword evidence="3 6" id="KW-0812">Transmembrane</keyword>
<comment type="subcellular location">
    <subcellularLocation>
        <location evidence="1">Membrane</location>
        <topology evidence="1">Multi-pass membrane protein</topology>
    </subcellularLocation>
</comment>
<evidence type="ECO:0000256" key="4">
    <source>
        <dbReference type="ARBA" id="ARBA00022989"/>
    </source>
</evidence>
<evidence type="ECO:0000256" key="6">
    <source>
        <dbReference type="SAM" id="Phobius"/>
    </source>
</evidence>
<feature type="transmembrane region" description="Helical" evidence="6">
    <location>
        <begin position="275"/>
        <end position="296"/>
    </location>
</feature>
<dbReference type="Pfam" id="PF01040">
    <property type="entry name" value="UbiA"/>
    <property type="match status" value="1"/>
</dbReference>
<name>A0A6B3QXV2_9FLAO</name>
<protein>
    <submittedName>
        <fullName evidence="7">UbiA family prenyltransferase</fullName>
    </submittedName>
</protein>
<dbReference type="EMBL" id="JAAIKD010000001">
    <property type="protein sequence ID" value="NEV92542.1"/>
    <property type="molecule type" value="Genomic_DNA"/>
</dbReference>
<evidence type="ECO:0000256" key="1">
    <source>
        <dbReference type="ARBA" id="ARBA00004141"/>
    </source>
</evidence>
<feature type="transmembrane region" description="Helical" evidence="6">
    <location>
        <begin position="218"/>
        <end position="238"/>
    </location>
</feature>
<proteinExistence type="predicted"/>
<feature type="transmembrane region" description="Helical" evidence="6">
    <location>
        <begin position="244"/>
        <end position="263"/>
    </location>
</feature>
<dbReference type="Gene3D" id="1.10.357.140">
    <property type="entry name" value="UbiA prenyltransferase"/>
    <property type="match status" value="1"/>
</dbReference>
<keyword evidence="2" id="KW-1003">Cell membrane</keyword>
<organism evidence="7 8">
    <name type="scientific">Psychroflexus aurantiacus</name>
    <dbReference type="NCBI Taxonomy" id="2709310"/>
    <lineage>
        <taxon>Bacteria</taxon>
        <taxon>Pseudomonadati</taxon>
        <taxon>Bacteroidota</taxon>
        <taxon>Flavobacteriia</taxon>
        <taxon>Flavobacteriales</taxon>
        <taxon>Flavobacteriaceae</taxon>
        <taxon>Psychroflexus</taxon>
    </lineage>
</organism>
<keyword evidence="4 6" id="KW-1133">Transmembrane helix</keyword>